<organism evidence="2 3">
    <name type="scientific">Phialocephala subalpina</name>
    <dbReference type="NCBI Taxonomy" id="576137"/>
    <lineage>
        <taxon>Eukaryota</taxon>
        <taxon>Fungi</taxon>
        <taxon>Dikarya</taxon>
        <taxon>Ascomycota</taxon>
        <taxon>Pezizomycotina</taxon>
        <taxon>Leotiomycetes</taxon>
        <taxon>Helotiales</taxon>
        <taxon>Mollisiaceae</taxon>
        <taxon>Phialocephala</taxon>
        <taxon>Phialocephala fortinii species complex</taxon>
    </lineage>
</organism>
<feature type="region of interest" description="Disordered" evidence="1">
    <location>
        <begin position="1"/>
        <end position="60"/>
    </location>
</feature>
<evidence type="ECO:0000313" key="2">
    <source>
        <dbReference type="EMBL" id="CZR58993.1"/>
    </source>
</evidence>
<proteinExistence type="predicted"/>
<dbReference type="AlphaFoldDB" id="A0A1L7X1U5"/>
<accession>A0A1L7X1U5</accession>
<keyword evidence="3" id="KW-1185">Reference proteome</keyword>
<reference evidence="2 3" key="1">
    <citation type="submission" date="2016-03" db="EMBL/GenBank/DDBJ databases">
        <authorList>
            <person name="Ploux O."/>
        </authorList>
    </citation>
    <scope>NUCLEOTIDE SEQUENCE [LARGE SCALE GENOMIC DNA]</scope>
    <source>
        <strain evidence="2 3">UAMH 11012</strain>
    </source>
</reference>
<name>A0A1L7X1U5_9HELO</name>
<dbReference type="Proteomes" id="UP000184330">
    <property type="component" value="Unassembled WGS sequence"/>
</dbReference>
<protein>
    <submittedName>
        <fullName evidence="2">Uncharacterized protein</fullName>
    </submittedName>
</protein>
<feature type="compositionally biased region" description="Polar residues" evidence="1">
    <location>
        <begin position="33"/>
        <end position="45"/>
    </location>
</feature>
<evidence type="ECO:0000313" key="3">
    <source>
        <dbReference type="Proteomes" id="UP000184330"/>
    </source>
</evidence>
<feature type="compositionally biased region" description="Basic and acidic residues" evidence="1">
    <location>
        <begin position="48"/>
        <end position="60"/>
    </location>
</feature>
<gene>
    <name evidence="2" type="ORF">PAC_08885</name>
</gene>
<sequence>MQSSKVALQRKRAGVAQAQKTGPTGTRKPGDSLASQRSSKVTAAYSTGKEEATVSDHARAPTEGQLVDCDALANSEDISFFNKFAVIYLNRSLSSSLGSVIEKIFRLHFLKKTILQSSSGELYILIQIEKSEWRPQQNNHGVR</sequence>
<dbReference type="EMBL" id="FJOG01000013">
    <property type="protein sequence ID" value="CZR58993.1"/>
    <property type="molecule type" value="Genomic_DNA"/>
</dbReference>
<evidence type="ECO:0000256" key="1">
    <source>
        <dbReference type="SAM" id="MobiDB-lite"/>
    </source>
</evidence>